<gene>
    <name evidence="1" type="ORF">MTBBW1_1050020</name>
</gene>
<evidence type="ECO:0000313" key="2">
    <source>
        <dbReference type="Proteomes" id="UP000191931"/>
    </source>
</evidence>
<accession>A0A1W1H5C2</accession>
<keyword evidence="2" id="KW-1185">Reference proteome</keyword>
<name>A0A1W1H5C2_9BACT</name>
<evidence type="ECO:0000313" key="1">
    <source>
        <dbReference type="EMBL" id="SLM27646.1"/>
    </source>
</evidence>
<proteinExistence type="predicted"/>
<dbReference type="Proteomes" id="UP000191931">
    <property type="component" value="Unassembled WGS sequence"/>
</dbReference>
<dbReference type="EMBL" id="FWEV01000008">
    <property type="protein sequence ID" value="SLM27646.1"/>
    <property type="molecule type" value="Genomic_DNA"/>
</dbReference>
<dbReference type="RefSeq" id="WP_186441244.1">
    <property type="nucleotide sequence ID" value="NZ_LT828545.1"/>
</dbReference>
<protein>
    <submittedName>
        <fullName evidence="1">Uncharacterized protein</fullName>
    </submittedName>
</protein>
<dbReference type="AlphaFoldDB" id="A0A1W1H5C2"/>
<reference evidence="1 2" key="1">
    <citation type="submission" date="2017-03" db="EMBL/GenBank/DDBJ databases">
        <authorList>
            <person name="Afonso C.L."/>
            <person name="Miller P.J."/>
            <person name="Scott M.A."/>
            <person name="Spackman E."/>
            <person name="Goraichik I."/>
            <person name="Dimitrov K.M."/>
            <person name="Suarez D.L."/>
            <person name="Swayne D.E."/>
        </authorList>
    </citation>
    <scope>NUCLEOTIDE SEQUENCE [LARGE SCALE GENOMIC DNA]</scope>
    <source>
        <strain evidence="1">PRJEB14757</strain>
    </source>
</reference>
<organism evidence="1 2">
    <name type="scientific">Desulfamplus magnetovallimortis</name>
    <dbReference type="NCBI Taxonomy" id="1246637"/>
    <lineage>
        <taxon>Bacteria</taxon>
        <taxon>Pseudomonadati</taxon>
        <taxon>Thermodesulfobacteriota</taxon>
        <taxon>Desulfobacteria</taxon>
        <taxon>Desulfobacterales</taxon>
        <taxon>Desulfobacteraceae</taxon>
        <taxon>Desulfamplus</taxon>
    </lineage>
</organism>
<sequence length="57" mass="6235">MPYPVNPGYPDSDSIDKAQKIKSVDFEYILYSGIGTLHTHPKVGFGSDACPYKNGSK</sequence>
<dbReference type="STRING" id="1246637.MTBBW1_1050020"/>